<dbReference type="Gene3D" id="1.10.1740.10">
    <property type="match status" value="1"/>
</dbReference>
<protein>
    <submittedName>
        <fullName evidence="2">Sigma-70 family RNA polymerase sigma factor</fullName>
    </submittedName>
</protein>
<reference evidence="2 3" key="1">
    <citation type="submission" date="2022-02" db="EMBL/GenBank/DDBJ databases">
        <title>Draft genome sequence of Mezorhizobium retamae strain IRAMC:0171 isolated from Retama raetam nodules.</title>
        <authorList>
            <person name="Bengaied R."/>
            <person name="Sbissi I."/>
            <person name="Huber K."/>
            <person name="Ghodbane F."/>
            <person name="Nouioui I."/>
            <person name="Tarhouni M."/>
            <person name="Gtari M."/>
        </authorList>
    </citation>
    <scope>NUCLEOTIDE SEQUENCE [LARGE SCALE GENOMIC DNA]</scope>
    <source>
        <strain evidence="2 3">IRAMC:0171</strain>
    </source>
</reference>
<evidence type="ECO:0000313" key="3">
    <source>
        <dbReference type="Proteomes" id="UP001201701"/>
    </source>
</evidence>
<keyword evidence="3" id="KW-1185">Reference proteome</keyword>
<comment type="caution">
    <text evidence="2">The sequence shown here is derived from an EMBL/GenBank/DDBJ whole genome shotgun (WGS) entry which is preliminary data.</text>
</comment>
<proteinExistence type="predicted"/>
<dbReference type="RefSeq" id="WP_239367895.1">
    <property type="nucleotide sequence ID" value="NZ_JAKREW010000020.1"/>
</dbReference>
<organism evidence="2 3">
    <name type="scientific">Mesorhizobium retamae</name>
    <dbReference type="NCBI Taxonomy" id="2912854"/>
    <lineage>
        <taxon>Bacteria</taxon>
        <taxon>Pseudomonadati</taxon>
        <taxon>Pseudomonadota</taxon>
        <taxon>Alphaproteobacteria</taxon>
        <taxon>Hyphomicrobiales</taxon>
        <taxon>Phyllobacteriaceae</taxon>
        <taxon>Mesorhizobium</taxon>
    </lineage>
</organism>
<evidence type="ECO:0000313" key="2">
    <source>
        <dbReference type="EMBL" id="MCG7507085.1"/>
    </source>
</evidence>
<gene>
    <name evidence="2" type="ORF">L4923_18815</name>
</gene>
<name>A0ABS9QI50_9HYPH</name>
<dbReference type="Pfam" id="PF04542">
    <property type="entry name" value="Sigma70_r2"/>
    <property type="match status" value="1"/>
</dbReference>
<feature type="domain" description="RNA polymerase sigma-70 region 2" evidence="1">
    <location>
        <begin position="15"/>
        <end position="69"/>
    </location>
</feature>
<dbReference type="SUPFAM" id="SSF88946">
    <property type="entry name" value="Sigma2 domain of RNA polymerase sigma factors"/>
    <property type="match status" value="1"/>
</dbReference>
<evidence type="ECO:0000259" key="1">
    <source>
        <dbReference type="Pfam" id="PF04542"/>
    </source>
</evidence>
<dbReference type="InterPro" id="IPR013325">
    <property type="entry name" value="RNA_pol_sigma_r2"/>
</dbReference>
<sequence length="163" mass="19169">MTTNERPAEFDQKLEAHIDYIKNFIRKIAPQENLEEVTQDVMLYALEKWHLYRPDDGGFGTWLSWQVRTVVEGYRGKAKTRRKYFSEADVGELLPFRSTEPQQENIVMAAQMVRKLSRSRGGRMLVRLAAGERMYEIAARRKISHQRVEQLISKERKKIQKVA</sequence>
<accession>A0ABS9QI50</accession>
<dbReference type="InterPro" id="IPR007627">
    <property type="entry name" value="RNA_pol_sigma70_r2"/>
</dbReference>
<dbReference type="EMBL" id="JAKREW010000020">
    <property type="protein sequence ID" value="MCG7507085.1"/>
    <property type="molecule type" value="Genomic_DNA"/>
</dbReference>
<dbReference type="Proteomes" id="UP001201701">
    <property type="component" value="Unassembled WGS sequence"/>
</dbReference>